<evidence type="ECO:0000313" key="2">
    <source>
        <dbReference type="EMBL" id="CYU75505.1"/>
    </source>
</evidence>
<evidence type="ECO:0000313" key="5">
    <source>
        <dbReference type="Proteomes" id="UP000074850"/>
    </source>
</evidence>
<organism evidence="3 5">
    <name type="scientific">Streptococcus suis</name>
    <dbReference type="NCBI Taxonomy" id="1307"/>
    <lineage>
        <taxon>Bacteria</taxon>
        <taxon>Bacillati</taxon>
        <taxon>Bacillota</taxon>
        <taxon>Bacilli</taxon>
        <taxon>Lactobacillales</taxon>
        <taxon>Streptococcaceae</taxon>
        <taxon>Streptococcus</taxon>
    </lineage>
</organism>
<feature type="transmembrane region" description="Helical" evidence="1">
    <location>
        <begin position="31"/>
        <end position="58"/>
    </location>
</feature>
<dbReference type="EMBL" id="FIFW01000017">
    <property type="protein sequence ID" value="CYU75505.1"/>
    <property type="molecule type" value="Genomic_DNA"/>
</dbReference>
<feature type="transmembrane region" description="Helical" evidence="1">
    <location>
        <begin position="64"/>
        <end position="82"/>
    </location>
</feature>
<proteinExistence type="predicted"/>
<keyword evidence="1" id="KW-0472">Membrane</keyword>
<dbReference type="RefSeq" id="WP_044687686.1">
    <property type="nucleotide sequence ID" value="NZ_CEEW01000010.1"/>
</dbReference>
<dbReference type="AlphaFoldDB" id="A0A0M9FEC7"/>
<name>A0A0M9FEC7_STRSU</name>
<dbReference type="EMBL" id="FIHM01000013">
    <property type="protein sequence ID" value="CYV26199.1"/>
    <property type="molecule type" value="Genomic_DNA"/>
</dbReference>
<dbReference type="PATRIC" id="fig|1307.473.peg.121"/>
<gene>
    <name evidence="2" type="ORF">ERS132385_01571</name>
    <name evidence="3" type="ORF">ERS132426_00808</name>
</gene>
<evidence type="ECO:0000313" key="4">
    <source>
        <dbReference type="Proteomes" id="UP000073434"/>
    </source>
</evidence>
<dbReference type="Proteomes" id="UP000073434">
    <property type="component" value="Unassembled WGS sequence"/>
</dbReference>
<evidence type="ECO:0000313" key="3">
    <source>
        <dbReference type="EMBL" id="CYV26199.1"/>
    </source>
</evidence>
<dbReference type="Proteomes" id="UP000074850">
    <property type="component" value="Unassembled WGS sequence"/>
</dbReference>
<protein>
    <submittedName>
        <fullName evidence="3">Membrane protein</fullName>
    </submittedName>
</protein>
<keyword evidence="1" id="KW-0812">Transmembrane</keyword>
<reference evidence="4 5" key="1">
    <citation type="submission" date="2016-02" db="EMBL/GenBank/DDBJ databases">
        <authorList>
            <consortium name="Pathogen Informatics"/>
        </authorList>
    </citation>
    <scope>NUCLEOTIDE SEQUENCE [LARGE SCALE GENOMIC DNA]</scope>
    <source>
        <strain evidence="2 4">LSS23</strain>
        <strain evidence="3 5">LSS64</strain>
    </source>
</reference>
<accession>A0A0M9FEC7</accession>
<keyword evidence="1" id="KW-1133">Transmembrane helix</keyword>
<sequence>MEFFGELLVEFLTGLADFDEKKHPPFGIRYWLGWLGLLINCLMLGLLTFVPTVFLLMFLDEKGWVNLILAILFIPILLFWLFKTLGFVKKMWQVTTYYKMISRNISD</sequence>
<evidence type="ECO:0000256" key="1">
    <source>
        <dbReference type="SAM" id="Phobius"/>
    </source>
</evidence>